<dbReference type="InterPro" id="IPR013210">
    <property type="entry name" value="LRR_N_plant-typ"/>
</dbReference>
<evidence type="ECO:0000256" key="9">
    <source>
        <dbReference type="ARBA" id="ARBA00022989"/>
    </source>
</evidence>
<dbReference type="PRINTS" id="PR00019">
    <property type="entry name" value="LEURICHRPT"/>
</dbReference>
<feature type="domain" description="Protein kinase" evidence="14">
    <location>
        <begin position="355"/>
        <end position="627"/>
    </location>
</feature>
<dbReference type="EMBL" id="BAABME010024393">
    <property type="protein sequence ID" value="GAA0170133.1"/>
    <property type="molecule type" value="Genomic_DNA"/>
</dbReference>
<evidence type="ECO:0000313" key="15">
    <source>
        <dbReference type="EMBL" id="GAA0170133.1"/>
    </source>
</evidence>
<evidence type="ECO:0000256" key="3">
    <source>
        <dbReference type="ARBA" id="ARBA00022614"/>
    </source>
</evidence>
<evidence type="ECO:0000256" key="11">
    <source>
        <dbReference type="PROSITE-ProRule" id="PRU10141"/>
    </source>
</evidence>
<evidence type="ECO:0000256" key="2">
    <source>
        <dbReference type="ARBA" id="ARBA00022553"/>
    </source>
</evidence>
<evidence type="ECO:0000313" key="16">
    <source>
        <dbReference type="Proteomes" id="UP001454036"/>
    </source>
</evidence>
<sequence>MLLFLLLIYIYLQLDRCNWTLYFETVHLQTEKRGKMRIRFIFWLIFWCSYVLLIAKSEPSEDKRALLDFSRNINHSRSLNWDEKTSACSSWVGVTCNHDKSRVIAVRLPGFGFRGSIPSNTLSRLSGLQILSLRSNRISGSFPSDFSMLGNITSLYLQSNHLQGALSLDFSVWKNLSILDLSNNALNGSIPHSISNLTHLTVLNLANNSFSGEIPDLNIASLQLLDLSNNNLTGSVPKSLHRFPRSAFAGNRLFDDLASTPALPPISQPKKKSTKLNHSAILGIIIGFSTLAFVVIAVLMTACYSKREGENGVSVTPPKKEKSKKKGASESQSGNNRLIFFEGSNLAFDLEDLLSASAEVLGKGTFGTTYKAALEGASSTMAVKRLKELGVGRRDFEQQMELVGRIVHENINPLRAYFYSKEEKLMVYDFYNQGSVSSMLHAKRAENRINLDWESRLRIAIGTARGIAHIHRQNGGKLVHGNIKASNVFMNSQHYGCVSDLGLATIMSPMVPPVVRVGGYRAPEVSDSRKATQASDVYSFGVLLLELLTGKSPIHTPGGQEVIHLVKWVHSVVREEWTAEVFDVQLLRHPNIEEEMVEMLQIGMTCATRMPEQRPKIYDVVKMVEDIRRVNTGNMPSTETRSEVSTPAVITPAVTPPIAEMGASSSGKH</sequence>
<dbReference type="FunFam" id="3.80.10.10:FF:000234">
    <property type="entry name" value="Probable inactive receptor kinase RLK902"/>
    <property type="match status" value="1"/>
</dbReference>
<dbReference type="InterPro" id="IPR001245">
    <property type="entry name" value="Ser-Thr/Tyr_kinase_cat_dom"/>
</dbReference>
<feature type="binding site" evidence="11">
    <location>
        <position position="384"/>
    </location>
    <ligand>
        <name>ATP</name>
        <dbReference type="ChEBI" id="CHEBI:30616"/>
    </ligand>
</feature>
<dbReference type="Gene3D" id="1.10.510.10">
    <property type="entry name" value="Transferase(Phosphotransferase) domain 1"/>
    <property type="match status" value="1"/>
</dbReference>
<feature type="region of interest" description="Disordered" evidence="12">
    <location>
        <begin position="309"/>
        <end position="331"/>
    </location>
</feature>
<dbReference type="PROSITE" id="PS00107">
    <property type="entry name" value="PROTEIN_KINASE_ATP"/>
    <property type="match status" value="1"/>
</dbReference>
<evidence type="ECO:0000256" key="12">
    <source>
        <dbReference type="SAM" id="MobiDB-lite"/>
    </source>
</evidence>
<dbReference type="FunFam" id="3.30.200.20:FF:000307">
    <property type="entry name" value="pollen receptor-like kinase 1"/>
    <property type="match status" value="1"/>
</dbReference>
<accession>A0AAV3R5F5</accession>
<dbReference type="InterPro" id="IPR000719">
    <property type="entry name" value="Prot_kinase_dom"/>
</dbReference>
<dbReference type="GO" id="GO:0005524">
    <property type="term" value="F:ATP binding"/>
    <property type="evidence" value="ECO:0007669"/>
    <property type="project" value="UniProtKB-UniRule"/>
</dbReference>
<evidence type="ECO:0000256" key="13">
    <source>
        <dbReference type="SAM" id="Phobius"/>
    </source>
</evidence>
<dbReference type="PANTHER" id="PTHR48010:SF1">
    <property type="entry name" value="PROTEIN KINASE DOMAIN-CONTAINING PROTEIN"/>
    <property type="match status" value="1"/>
</dbReference>
<dbReference type="Pfam" id="PF13855">
    <property type="entry name" value="LRR_8"/>
    <property type="match status" value="1"/>
</dbReference>
<evidence type="ECO:0000256" key="5">
    <source>
        <dbReference type="ARBA" id="ARBA00022729"/>
    </source>
</evidence>
<dbReference type="Proteomes" id="UP001454036">
    <property type="component" value="Unassembled WGS sequence"/>
</dbReference>
<evidence type="ECO:0000259" key="14">
    <source>
        <dbReference type="PROSITE" id="PS50011"/>
    </source>
</evidence>
<comment type="subcellular location">
    <subcellularLocation>
        <location evidence="1">Membrane</location>
    </subcellularLocation>
</comment>
<dbReference type="InterPro" id="IPR001611">
    <property type="entry name" value="Leu-rich_rpt"/>
</dbReference>
<keyword evidence="6" id="KW-0677">Repeat</keyword>
<dbReference type="PROSITE" id="PS50011">
    <property type="entry name" value="PROTEIN_KINASE_DOM"/>
    <property type="match status" value="1"/>
</dbReference>
<dbReference type="InterPro" id="IPR017441">
    <property type="entry name" value="Protein_kinase_ATP_BS"/>
</dbReference>
<evidence type="ECO:0000256" key="4">
    <source>
        <dbReference type="ARBA" id="ARBA00022692"/>
    </source>
</evidence>
<dbReference type="InterPro" id="IPR050994">
    <property type="entry name" value="At_inactive_RLKs"/>
</dbReference>
<dbReference type="Pfam" id="PF00560">
    <property type="entry name" value="LRR_1"/>
    <property type="match status" value="3"/>
</dbReference>
<keyword evidence="9 13" id="KW-1133">Transmembrane helix</keyword>
<protein>
    <recommendedName>
        <fullName evidence="14">Protein kinase domain-containing protein</fullName>
    </recommendedName>
</protein>
<keyword evidence="5" id="KW-0732">Signal</keyword>
<dbReference type="FunFam" id="1.10.510.10:FF:000095">
    <property type="entry name" value="protein STRUBBELIG-RECEPTOR FAMILY 8"/>
    <property type="match status" value="1"/>
</dbReference>
<evidence type="ECO:0000256" key="7">
    <source>
        <dbReference type="ARBA" id="ARBA00022741"/>
    </source>
</evidence>
<keyword evidence="4 13" id="KW-0812">Transmembrane</keyword>
<comment type="caution">
    <text evidence="15">The sequence shown here is derived from an EMBL/GenBank/DDBJ whole genome shotgun (WGS) entry which is preliminary data.</text>
</comment>
<dbReference type="Pfam" id="PF08263">
    <property type="entry name" value="LRRNT_2"/>
    <property type="match status" value="1"/>
</dbReference>
<feature type="transmembrane region" description="Helical" evidence="13">
    <location>
        <begin position="38"/>
        <end position="55"/>
    </location>
</feature>
<dbReference type="InterPro" id="IPR011009">
    <property type="entry name" value="Kinase-like_dom_sf"/>
</dbReference>
<name>A0AAV3R5F5_LITER</name>
<dbReference type="PANTHER" id="PTHR48010">
    <property type="entry name" value="OS05G0588300 PROTEIN"/>
    <property type="match status" value="1"/>
</dbReference>
<dbReference type="AlphaFoldDB" id="A0AAV3R5F5"/>
<evidence type="ECO:0000256" key="1">
    <source>
        <dbReference type="ARBA" id="ARBA00004370"/>
    </source>
</evidence>
<dbReference type="Pfam" id="PF07714">
    <property type="entry name" value="PK_Tyr_Ser-Thr"/>
    <property type="match status" value="1"/>
</dbReference>
<dbReference type="GO" id="GO:0016020">
    <property type="term" value="C:membrane"/>
    <property type="evidence" value="ECO:0007669"/>
    <property type="project" value="UniProtKB-SubCell"/>
</dbReference>
<keyword evidence="7 11" id="KW-0547">Nucleotide-binding</keyword>
<keyword evidence="16" id="KW-1185">Reference proteome</keyword>
<dbReference type="Gene3D" id="3.80.10.10">
    <property type="entry name" value="Ribonuclease Inhibitor"/>
    <property type="match status" value="1"/>
</dbReference>
<feature type="transmembrane region" description="Helical" evidence="13">
    <location>
        <begin position="280"/>
        <end position="300"/>
    </location>
</feature>
<organism evidence="15 16">
    <name type="scientific">Lithospermum erythrorhizon</name>
    <name type="common">Purple gromwell</name>
    <name type="synonym">Lithospermum officinale var. erythrorhizon</name>
    <dbReference type="NCBI Taxonomy" id="34254"/>
    <lineage>
        <taxon>Eukaryota</taxon>
        <taxon>Viridiplantae</taxon>
        <taxon>Streptophyta</taxon>
        <taxon>Embryophyta</taxon>
        <taxon>Tracheophyta</taxon>
        <taxon>Spermatophyta</taxon>
        <taxon>Magnoliopsida</taxon>
        <taxon>eudicotyledons</taxon>
        <taxon>Gunneridae</taxon>
        <taxon>Pentapetalae</taxon>
        <taxon>asterids</taxon>
        <taxon>lamiids</taxon>
        <taxon>Boraginales</taxon>
        <taxon>Boraginaceae</taxon>
        <taxon>Boraginoideae</taxon>
        <taxon>Lithospermeae</taxon>
        <taxon>Lithospermum</taxon>
    </lineage>
</organism>
<keyword evidence="10 13" id="KW-0472">Membrane</keyword>
<dbReference type="InterPro" id="IPR032675">
    <property type="entry name" value="LRR_dom_sf"/>
</dbReference>
<keyword evidence="8 11" id="KW-0067">ATP-binding</keyword>
<dbReference type="SUPFAM" id="SSF56112">
    <property type="entry name" value="Protein kinase-like (PK-like)"/>
    <property type="match status" value="1"/>
</dbReference>
<reference evidence="15 16" key="1">
    <citation type="submission" date="2024-01" db="EMBL/GenBank/DDBJ databases">
        <title>The complete chloroplast genome sequence of Lithospermum erythrorhizon: insights into the phylogenetic relationship among Boraginaceae species and the maternal lineages of purple gromwells.</title>
        <authorList>
            <person name="Okada T."/>
            <person name="Watanabe K."/>
        </authorList>
    </citation>
    <scope>NUCLEOTIDE SEQUENCE [LARGE SCALE GENOMIC DNA]</scope>
</reference>
<keyword evidence="3" id="KW-0433">Leucine-rich repeat</keyword>
<dbReference type="GO" id="GO:0004672">
    <property type="term" value="F:protein kinase activity"/>
    <property type="evidence" value="ECO:0007669"/>
    <property type="project" value="InterPro"/>
</dbReference>
<evidence type="ECO:0000256" key="10">
    <source>
        <dbReference type="ARBA" id="ARBA00023136"/>
    </source>
</evidence>
<evidence type="ECO:0000256" key="6">
    <source>
        <dbReference type="ARBA" id="ARBA00022737"/>
    </source>
</evidence>
<dbReference type="Gene3D" id="3.30.200.20">
    <property type="entry name" value="Phosphorylase Kinase, domain 1"/>
    <property type="match status" value="1"/>
</dbReference>
<keyword evidence="2" id="KW-0597">Phosphoprotein</keyword>
<dbReference type="SUPFAM" id="SSF52058">
    <property type="entry name" value="L domain-like"/>
    <property type="match status" value="1"/>
</dbReference>
<proteinExistence type="predicted"/>
<gene>
    <name evidence="15" type="ORF">LIER_40895</name>
</gene>
<evidence type="ECO:0000256" key="8">
    <source>
        <dbReference type="ARBA" id="ARBA00022840"/>
    </source>
</evidence>